<evidence type="ECO:0000313" key="1">
    <source>
        <dbReference type="EMBL" id="KAB7503904.1"/>
    </source>
</evidence>
<sequence length="103" mass="12678">MRPYKMPKAHRYIRGEEEVHIDLLHRQYGIVVERMLRIVAHKLPFPAAVMTQEMIEKQREEEKRLEKENENRFTFKYIVQNNMMGSRFWAKKELDLKYFGKYD</sequence>
<dbReference type="PANTHER" id="PTHR12220">
    <property type="entry name" value="50S/60S RIBOSOMAL PROTEIN L16"/>
    <property type="match status" value="1"/>
</dbReference>
<name>A0A5N5TB67_9CRUS</name>
<accession>A0A5N5TB67</accession>
<comment type="caution">
    <text evidence="1">The sequence shown here is derived from an EMBL/GenBank/DDBJ whole genome shotgun (WGS) entry which is preliminary data.</text>
</comment>
<dbReference type="Proteomes" id="UP000326759">
    <property type="component" value="Unassembled WGS sequence"/>
</dbReference>
<protein>
    <submittedName>
        <fullName evidence="1">39S ribosomal protein L16, mitochondrial</fullName>
    </submittedName>
</protein>
<dbReference type="GO" id="GO:0003735">
    <property type="term" value="F:structural constituent of ribosome"/>
    <property type="evidence" value="ECO:0007669"/>
    <property type="project" value="InterPro"/>
</dbReference>
<dbReference type="GO" id="GO:0019843">
    <property type="term" value="F:rRNA binding"/>
    <property type="evidence" value="ECO:0007669"/>
    <property type="project" value="InterPro"/>
</dbReference>
<proteinExistence type="predicted"/>
<dbReference type="AlphaFoldDB" id="A0A5N5TB67"/>
<keyword evidence="1" id="KW-0687">Ribonucleoprotein</keyword>
<dbReference type="GO" id="GO:0032543">
    <property type="term" value="P:mitochondrial translation"/>
    <property type="evidence" value="ECO:0007669"/>
    <property type="project" value="TreeGrafter"/>
</dbReference>
<gene>
    <name evidence="1" type="primary">Mrpl16</name>
    <name evidence="1" type="ORF">Anas_01430</name>
</gene>
<dbReference type="PANTHER" id="PTHR12220:SF13">
    <property type="entry name" value="LARGE RIBOSOMAL SUBUNIT PROTEIN UL16M"/>
    <property type="match status" value="1"/>
</dbReference>
<dbReference type="GO" id="GO:0005762">
    <property type="term" value="C:mitochondrial large ribosomal subunit"/>
    <property type="evidence" value="ECO:0007669"/>
    <property type="project" value="TreeGrafter"/>
</dbReference>
<evidence type="ECO:0000313" key="2">
    <source>
        <dbReference type="Proteomes" id="UP000326759"/>
    </source>
</evidence>
<dbReference type="InterPro" id="IPR000114">
    <property type="entry name" value="Ribosomal_uL16_bact-type"/>
</dbReference>
<organism evidence="1 2">
    <name type="scientific">Armadillidium nasatum</name>
    <dbReference type="NCBI Taxonomy" id="96803"/>
    <lineage>
        <taxon>Eukaryota</taxon>
        <taxon>Metazoa</taxon>
        <taxon>Ecdysozoa</taxon>
        <taxon>Arthropoda</taxon>
        <taxon>Crustacea</taxon>
        <taxon>Multicrustacea</taxon>
        <taxon>Malacostraca</taxon>
        <taxon>Eumalacostraca</taxon>
        <taxon>Peracarida</taxon>
        <taxon>Isopoda</taxon>
        <taxon>Oniscidea</taxon>
        <taxon>Crinocheta</taxon>
        <taxon>Armadillidiidae</taxon>
        <taxon>Armadillidium</taxon>
    </lineage>
</organism>
<dbReference type="OrthoDB" id="268521at2759"/>
<reference evidence="1 2" key="1">
    <citation type="journal article" date="2019" name="PLoS Biol.">
        <title>Sex chromosomes control vertical transmission of feminizing Wolbachia symbionts in an isopod.</title>
        <authorList>
            <person name="Becking T."/>
            <person name="Chebbi M.A."/>
            <person name="Giraud I."/>
            <person name="Moumen B."/>
            <person name="Laverre T."/>
            <person name="Caubet Y."/>
            <person name="Peccoud J."/>
            <person name="Gilbert C."/>
            <person name="Cordaux R."/>
        </authorList>
    </citation>
    <scope>NUCLEOTIDE SEQUENCE [LARGE SCALE GENOMIC DNA]</scope>
    <source>
        <strain evidence="1">ANa2</strain>
        <tissue evidence="1">Whole body excluding digestive tract and cuticle</tissue>
    </source>
</reference>
<keyword evidence="2" id="KW-1185">Reference proteome</keyword>
<dbReference type="EMBL" id="SEYY01004221">
    <property type="protein sequence ID" value="KAB7503904.1"/>
    <property type="molecule type" value="Genomic_DNA"/>
</dbReference>
<keyword evidence="1" id="KW-0689">Ribosomal protein</keyword>